<dbReference type="RefSeq" id="WP_185659081.1">
    <property type="nucleotide sequence ID" value="NZ_CAWPOO010000006.1"/>
</dbReference>
<gene>
    <name evidence="3" type="ORF">H5P27_03970</name>
</gene>
<feature type="transmembrane region" description="Helical" evidence="1">
    <location>
        <begin position="60"/>
        <end position="81"/>
    </location>
</feature>
<dbReference type="Proteomes" id="UP000526501">
    <property type="component" value="Unassembled WGS sequence"/>
</dbReference>
<feature type="transmembrane region" description="Helical" evidence="1">
    <location>
        <begin position="120"/>
        <end position="136"/>
    </location>
</feature>
<dbReference type="PANTHER" id="PTHR30590:SF2">
    <property type="entry name" value="INNER MEMBRANE PROTEIN"/>
    <property type="match status" value="1"/>
</dbReference>
<feature type="transmembrane region" description="Helical" evidence="1">
    <location>
        <begin position="322"/>
        <end position="339"/>
    </location>
</feature>
<keyword evidence="1" id="KW-1133">Transmembrane helix</keyword>
<organism evidence="3 4">
    <name type="scientific">Pelagicoccus albus</name>
    <dbReference type="NCBI Taxonomy" id="415222"/>
    <lineage>
        <taxon>Bacteria</taxon>
        <taxon>Pseudomonadati</taxon>
        <taxon>Verrucomicrobiota</taxon>
        <taxon>Opitutia</taxon>
        <taxon>Puniceicoccales</taxon>
        <taxon>Pelagicoccaceae</taxon>
        <taxon>Pelagicoccus</taxon>
    </lineage>
</organism>
<sequence length="389" mass="44460">MNSTPPQAPNRLPILDGLRGYALLSIMLLHNIEHFDMYYFPSELPAWLATLNKTIWDSLFFFFGGKSYAIFALLFGVTFHIQFSNQRRKGAGFRVRFAWRMLLLLGFGLVNTAFYQGDILSFYALVGILIIPFANLSDRTVLAISLFLFLQPLALYGTVIGILHPNTQLQNPASWEYFGNMGSYIENGNLLETMKGNLLNGKLAVTLWSWENGRFFHMLALFLFGMLASRRQLFNWKQNGQRFWLASLTIACCGTVILLLINSKLATWIEAEPIKRPLSVAISSWGNLFFMATIVSTITLLYRTDFFRKLMKLLEPMGKMSLSNYIFQSILGTTLYYDFGLGLYDKTGATTSLLIGLSLGIMLALFSRWWMKRHRHGPLEGVWHKLTWL</sequence>
<feature type="transmembrane region" description="Helical" evidence="1">
    <location>
        <begin position="215"/>
        <end position="231"/>
    </location>
</feature>
<feature type="transmembrane region" description="Helical" evidence="1">
    <location>
        <begin position="243"/>
        <end position="262"/>
    </location>
</feature>
<accession>A0A7X1E7J0</accession>
<dbReference type="EMBL" id="JACHVC010000006">
    <property type="protein sequence ID" value="MBC2605193.1"/>
    <property type="molecule type" value="Genomic_DNA"/>
</dbReference>
<protein>
    <submittedName>
        <fullName evidence="3">DUF418 domain-containing protein</fullName>
    </submittedName>
</protein>
<feature type="transmembrane region" description="Helical" evidence="1">
    <location>
        <begin position="93"/>
        <end position="114"/>
    </location>
</feature>
<reference evidence="3 4" key="1">
    <citation type="submission" date="2020-07" db="EMBL/GenBank/DDBJ databases">
        <authorList>
            <person name="Feng X."/>
        </authorList>
    </citation>
    <scope>NUCLEOTIDE SEQUENCE [LARGE SCALE GENOMIC DNA]</scope>
    <source>
        <strain evidence="3 4">JCM23202</strain>
    </source>
</reference>
<name>A0A7X1E7J0_9BACT</name>
<keyword evidence="4" id="KW-1185">Reference proteome</keyword>
<dbReference type="InterPro" id="IPR052529">
    <property type="entry name" value="Bact_Transport_Assoc"/>
</dbReference>
<evidence type="ECO:0000256" key="1">
    <source>
        <dbReference type="SAM" id="Phobius"/>
    </source>
</evidence>
<feature type="transmembrane region" description="Helical" evidence="1">
    <location>
        <begin position="351"/>
        <end position="371"/>
    </location>
</feature>
<keyword evidence="1" id="KW-0812">Transmembrane</keyword>
<feature type="domain" description="DUF418" evidence="2">
    <location>
        <begin position="229"/>
        <end position="389"/>
    </location>
</feature>
<proteinExistence type="predicted"/>
<dbReference type="PANTHER" id="PTHR30590">
    <property type="entry name" value="INNER MEMBRANE PROTEIN"/>
    <property type="match status" value="1"/>
</dbReference>
<dbReference type="Pfam" id="PF04235">
    <property type="entry name" value="DUF418"/>
    <property type="match status" value="1"/>
</dbReference>
<keyword evidence="1" id="KW-0472">Membrane</keyword>
<evidence type="ECO:0000259" key="2">
    <source>
        <dbReference type="Pfam" id="PF04235"/>
    </source>
</evidence>
<feature type="transmembrane region" description="Helical" evidence="1">
    <location>
        <begin position="282"/>
        <end position="302"/>
    </location>
</feature>
<comment type="caution">
    <text evidence="3">The sequence shown here is derived from an EMBL/GenBank/DDBJ whole genome shotgun (WGS) entry which is preliminary data.</text>
</comment>
<dbReference type="InterPro" id="IPR007349">
    <property type="entry name" value="DUF418"/>
</dbReference>
<evidence type="ECO:0000313" key="3">
    <source>
        <dbReference type="EMBL" id="MBC2605193.1"/>
    </source>
</evidence>
<evidence type="ECO:0000313" key="4">
    <source>
        <dbReference type="Proteomes" id="UP000526501"/>
    </source>
</evidence>
<dbReference type="AlphaFoldDB" id="A0A7X1E7J0"/>
<feature type="transmembrane region" description="Helical" evidence="1">
    <location>
        <begin position="143"/>
        <end position="163"/>
    </location>
</feature>